<dbReference type="InterPro" id="IPR036047">
    <property type="entry name" value="F-box-like_dom_sf"/>
</dbReference>
<dbReference type="SUPFAM" id="SSF52047">
    <property type="entry name" value="RNI-like"/>
    <property type="match status" value="1"/>
</dbReference>
<dbReference type="EMBL" id="LR899012">
    <property type="protein sequence ID" value="CAD7088170.1"/>
    <property type="molecule type" value="Genomic_DNA"/>
</dbReference>
<evidence type="ECO:0000256" key="3">
    <source>
        <dbReference type="PROSITE-ProRule" id="PRU00176"/>
    </source>
</evidence>
<dbReference type="PROSITE" id="PS50102">
    <property type="entry name" value="RRM"/>
    <property type="match status" value="1"/>
</dbReference>
<keyword evidence="2 3" id="KW-0694">RNA-binding</keyword>
<dbReference type="GO" id="GO:0019005">
    <property type="term" value="C:SCF ubiquitin ligase complex"/>
    <property type="evidence" value="ECO:0007669"/>
    <property type="project" value="TreeGrafter"/>
</dbReference>
<dbReference type="CDD" id="cd00590">
    <property type="entry name" value="RRM_SF"/>
    <property type="match status" value="1"/>
</dbReference>
<dbReference type="Proteomes" id="UP000594454">
    <property type="component" value="Chromosome 4"/>
</dbReference>
<dbReference type="InterPro" id="IPR006553">
    <property type="entry name" value="Leu-rich_rpt_Cys-con_subtyp"/>
</dbReference>
<dbReference type="InterPro" id="IPR032675">
    <property type="entry name" value="LRR_dom_sf"/>
</dbReference>
<dbReference type="AlphaFoldDB" id="A0A7R8UW16"/>
<dbReference type="SUPFAM" id="SSF54928">
    <property type="entry name" value="RNA-binding domain, RBD"/>
    <property type="match status" value="1"/>
</dbReference>
<protein>
    <recommendedName>
        <fullName evidence="9">RNA-binding protein EEED8.10</fullName>
    </recommendedName>
</protein>
<dbReference type="FunCoup" id="A0A7R8UW16">
    <property type="interactions" value="6"/>
</dbReference>
<dbReference type="Gene3D" id="1.20.1280.50">
    <property type="match status" value="1"/>
</dbReference>
<evidence type="ECO:0008006" key="9">
    <source>
        <dbReference type="Google" id="ProtNLM"/>
    </source>
</evidence>
<dbReference type="PANTHER" id="PTHR13318">
    <property type="entry name" value="PARTNER OF PAIRED, ISOFORM B-RELATED"/>
    <property type="match status" value="1"/>
</dbReference>
<feature type="domain" description="F-box" evidence="6">
    <location>
        <begin position="153"/>
        <end position="205"/>
    </location>
</feature>
<evidence type="ECO:0000256" key="4">
    <source>
        <dbReference type="SAM" id="MobiDB-lite"/>
    </source>
</evidence>
<dbReference type="PROSITE" id="PS50181">
    <property type="entry name" value="FBOX"/>
    <property type="match status" value="1"/>
</dbReference>
<dbReference type="InterPro" id="IPR000504">
    <property type="entry name" value="RRM_dom"/>
</dbReference>
<reference evidence="7 8" key="1">
    <citation type="submission" date="2020-11" db="EMBL/GenBank/DDBJ databases">
        <authorList>
            <person name="Wallbank WR R."/>
            <person name="Pardo Diaz C."/>
            <person name="Kozak K."/>
            <person name="Martin S."/>
            <person name="Jiggins C."/>
            <person name="Moest M."/>
            <person name="Warren A I."/>
            <person name="Generalovic N T."/>
            <person name="Byers J.R.P. K."/>
            <person name="Montejo-Kovacevich G."/>
            <person name="Yen C E."/>
        </authorList>
    </citation>
    <scope>NUCLEOTIDE SEQUENCE [LARGE SCALE GENOMIC DNA]</scope>
</reference>
<evidence type="ECO:0000259" key="6">
    <source>
        <dbReference type="PROSITE" id="PS50181"/>
    </source>
</evidence>
<evidence type="ECO:0000313" key="7">
    <source>
        <dbReference type="EMBL" id="CAD7088170.1"/>
    </source>
</evidence>
<dbReference type="InParanoid" id="A0A7R8UW16"/>
<dbReference type="SUPFAM" id="SSF81383">
    <property type="entry name" value="F-box domain"/>
    <property type="match status" value="1"/>
</dbReference>
<dbReference type="Pfam" id="PF00076">
    <property type="entry name" value="RRM_1"/>
    <property type="match status" value="1"/>
</dbReference>
<dbReference type="OMA" id="CYNDMLT"/>
<dbReference type="InterPro" id="IPR012677">
    <property type="entry name" value="Nucleotide-bd_a/b_plait_sf"/>
</dbReference>
<evidence type="ECO:0000259" key="5">
    <source>
        <dbReference type="PROSITE" id="PS50102"/>
    </source>
</evidence>
<name>A0A7R8UW16_HERIL</name>
<dbReference type="SMART" id="SM00367">
    <property type="entry name" value="LRR_CC"/>
    <property type="match status" value="3"/>
</dbReference>
<dbReference type="OrthoDB" id="6492012at2759"/>
<gene>
    <name evidence="7" type="ORF">HERILL_LOCUS10820</name>
</gene>
<feature type="compositionally biased region" description="Basic and acidic residues" evidence="4">
    <location>
        <begin position="120"/>
        <end position="144"/>
    </location>
</feature>
<dbReference type="Gene3D" id="3.30.70.330">
    <property type="match status" value="1"/>
</dbReference>
<dbReference type="GO" id="GO:0003723">
    <property type="term" value="F:RNA binding"/>
    <property type="evidence" value="ECO:0007669"/>
    <property type="project" value="UniProtKB-UniRule"/>
</dbReference>
<feature type="region of interest" description="Disordered" evidence="4">
    <location>
        <begin position="120"/>
        <end position="150"/>
    </location>
</feature>
<organism evidence="7 8">
    <name type="scientific">Hermetia illucens</name>
    <name type="common">Black soldier fly</name>
    <dbReference type="NCBI Taxonomy" id="343691"/>
    <lineage>
        <taxon>Eukaryota</taxon>
        <taxon>Metazoa</taxon>
        <taxon>Ecdysozoa</taxon>
        <taxon>Arthropoda</taxon>
        <taxon>Hexapoda</taxon>
        <taxon>Insecta</taxon>
        <taxon>Pterygota</taxon>
        <taxon>Neoptera</taxon>
        <taxon>Endopterygota</taxon>
        <taxon>Diptera</taxon>
        <taxon>Brachycera</taxon>
        <taxon>Stratiomyomorpha</taxon>
        <taxon>Stratiomyidae</taxon>
        <taxon>Hermetiinae</taxon>
        <taxon>Hermetia</taxon>
    </lineage>
</organism>
<accession>A0A7R8UW16</accession>
<dbReference type="GO" id="GO:0031146">
    <property type="term" value="P:SCF-dependent proteasomal ubiquitin-dependent protein catabolic process"/>
    <property type="evidence" value="ECO:0007669"/>
    <property type="project" value="TreeGrafter"/>
</dbReference>
<dbReference type="SMART" id="SM00360">
    <property type="entry name" value="RRM"/>
    <property type="match status" value="1"/>
</dbReference>
<feature type="domain" description="RRM" evidence="5">
    <location>
        <begin position="43"/>
        <end position="124"/>
    </location>
</feature>
<sequence length="629" mass="72693">MFGKRANRFIVDLSSMQQSQGRSLDKSTKKNGIVYTEDGVPVYTLYLGDIPQKRTVSDLKTYFSIYGEVKSVHIVKKNKGTTRDGVVFQYGFVTFAKAESAAKVLAVRNHPGISKRLKVKPADTWRQPKDAQQTKKVAEHKENAGDDPETESKVSIFSLNDDCLLHVFSFLTQAEVLKQAFVCQRFRDLVEHMVKASRQFDFNDMHRNYTLMEIRQTLAWFGEHIKQLRLKRANESYRRYVEFVGMFCHNLEEINFEFLRSIHSETYKRIFRTSSHLKSLILEDCDVNDSICSLISTLAELETLNLTHNRDISGKYLKNLDSVVDLNLSNCENVEASHFIDILKAMKLKSLNIVGCYQLTDEAFDVMVETQPNLERIAMSTSYQAIHLEAVAKLSSLKHLRVHRDGTPYIGSEFLRELAAHRKDALESLEIYNVTMISEEKNRSHILEFKNLKKLCIVRDRSLTDCYLSVIPGNCKELEEVNIAGSPLVEEAGVLDLVQNLKKLKFLNISHSCRFSEDLIPQIYNILECRQKETGKLTPLKLCIHDTCIKIANFKSEKYKEYRNVLTLSNEADYFCQESYDEMSDDSFNDVFDYFHDYIDSDYDTPDDDIDGIFYHDEDYMHADAIFWL</sequence>
<dbReference type="InterPro" id="IPR035979">
    <property type="entry name" value="RBD_domain_sf"/>
</dbReference>
<proteinExistence type="predicted"/>
<evidence type="ECO:0000256" key="2">
    <source>
        <dbReference type="ARBA" id="ARBA00022884"/>
    </source>
</evidence>
<dbReference type="InterPro" id="IPR001810">
    <property type="entry name" value="F-box_dom"/>
</dbReference>
<evidence type="ECO:0000256" key="1">
    <source>
        <dbReference type="ARBA" id="ARBA00022786"/>
    </source>
</evidence>
<dbReference type="Gene3D" id="3.80.10.10">
    <property type="entry name" value="Ribonuclease Inhibitor"/>
    <property type="match status" value="1"/>
</dbReference>
<keyword evidence="1" id="KW-0833">Ubl conjugation pathway</keyword>
<dbReference type="Pfam" id="PF00646">
    <property type="entry name" value="F-box"/>
    <property type="match status" value="1"/>
</dbReference>
<evidence type="ECO:0000313" key="8">
    <source>
        <dbReference type="Proteomes" id="UP000594454"/>
    </source>
</evidence>
<keyword evidence="8" id="KW-1185">Reference proteome</keyword>